<dbReference type="Proteomes" id="UP000251960">
    <property type="component" value="Chromosome 1"/>
</dbReference>
<feature type="region of interest" description="Disordered" evidence="1">
    <location>
        <begin position="2412"/>
        <end position="2509"/>
    </location>
</feature>
<dbReference type="PANTHER" id="PTHR31780:SF10">
    <property type="entry name" value="LD36051P"/>
    <property type="match status" value="1"/>
</dbReference>
<gene>
    <name evidence="2" type="ORF">Zm00014a_035398</name>
</gene>
<feature type="region of interest" description="Disordered" evidence="1">
    <location>
        <begin position="2020"/>
        <end position="2063"/>
    </location>
</feature>
<feature type="compositionally biased region" description="Polar residues" evidence="1">
    <location>
        <begin position="1275"/>
        <end position="1284"/>
    </location>
</feature>
<dbReference type="PANTHER" id="PTHR31780">
    <property type="entry name" value="STRESS RESPONSE PROTEIN NST1-RELATED"/>
    <property type="match status" value="1"/>
</dbReference>
<feature type="region of interest" description="Disordered" evidence="1">
    <location>
        <begin position="1272"/>
        <end position="1305"/>
    </location>
</feature>
<feature type="compositionally biased region" description="Polar residues" evidence="1">
    <location>
        <begin position="1517"/>
        <end position="1526"/>
    </location>
</feature>
<proteinExistence type="predicted"/>
<dbReference type="InterPro" id="IPR051195">
    <property type="entry name" value="Fungal_stress_NST1"/>
</dbReference>
<feature type="compositionally biased region" description="Polar residues" evidence="1">
    <location>
        <begin position="1291"/>
        <end position="1302"/>
    </location>
</feature>
<feature type="region of interest" description="Disordered" evidence="1">
    <location>
        <begin position="653"/>
        <end position="682"/>
    </location>
</feature>
<accession>A0A317Y319</accession>
<feature type="region of interest" description="Disordered" evidence="1">
    <location>
        <begin position="584"/>
        <end position="624"/>
    </location>
</feature>
<feature type="region of interest" description="Disordered" evidence="1">
    <location>
        <begin position="1493"/>
        <end position="1539"/>
    </location>
</feature>
<feature type="region of interest" description="Disordered" evidence="1">
    <location>
        <begin position="931"/>
        <end position="971"/>
    </location>
</feature>
<feature type="compositionally biased region" description="Polar residues" evidence="1">
    <location>
        <begin position="2418"/>
        <end position="2434"/>
    </location>
</feature>
<feature type="region of interest" description="Disordered" evidence="1">
    <location>
        <begin position="1367"/>
        <end position="1457"/>
    </location>
</feature>
<reference evidence="2" key="1">
    <citation type="journal article" date="2018" name="Nat. Genet.">
        <title>Extensive intraspecific gene order and gene structural variations between Mo17 and other maize genomes.</title>
        <authorList>
            <person name="Sun S."/>
            <person name="Zhou Y."/>
            <person name="Chen J."/>
            <person name="Shi J."/>
            <person name="Zhao H."/>
            <person name="Zhao H."/>
            <person name="Song W."/>
            <person name="Zhang M."/>
            <person name="Cui Y."/>
            <person name="Dong X."/>
            <person name="Liu H."/>
            <person name="Ma X."/>
            <person name="Jiao Y."/>
            <person name="Wang B."/>
            <person name="Wei X."/>
            <person name="Stein J.C."/>
            <person name="Glaubitz J.C."/>
            <person name="Lu F."/>
            <person name="Yu G."/>
            <person name="Liang C."/>
            <person name="Fengler K."/>
            <person name="Li B."/>
            <person name="Rafalski A."/>
            <person name="Schnable P.S."/>
            <person name="Ware D.H."/>
            <person name="Buckler E.S."/>
            <person name="Lai J."/>
        </authorList>
    </citation>
    <scope>NUCLEOTIDE SEQUENCE [LARGE SCALE GENOMIC DNA]</scope>
    <source>
        <tissue evidence="2">Seedling</tissue>
    </source>
</reference>
<feature type="region of interest" description="Disordered" evidence="1">
    <location>
        <begin position="1"/>
        <end position="226"/>
    </location>
</feature>
<feature type="compositionally biased region" description="Basic and acidic residues" evidence="1">
    <location>
        <begin position="516"/>
        <end position="550"/>
    </location>
</feature>
<feature type="region of interest" description="Disordered" evidence="1">
    <location>
        <begin position="285"/>
        <end position="422"/>
    </location>
</feature>
<feature type="compositionally biased region" description="Basic and acidic residues" evidence="1">
    <location>
        <begin position="248"/>
        <end position="258"/>
    </location>
</feature>
<dbReference type="CDD" id="cd22249">
    <property type="entry name" value="UDM1_RNF168_RNF169-like"/>
    <property type="match status" value="1"/>
</dbReference>
<feature type="compositionally biased region" description="Low complexity" evidence="1">
    <location>
        <begin position="2479"/>
        <end position="2490"/>
    </location>
</feature>
<name>A0A317Y319_MAIZE</name>
<feature type="compositionally biased region" description="Polar residues" evidence="1">
    <location>
        <begin position="2441"/>
        <end position="2450"/>
    </location>
</feature>
<feature type="compositionally biased region" description="Polar residues" evidence="1">
    <location>
        <begin position="2500"/>
        <end position="2509"/>
    </location>
</feature>
<dbReference type="ExpressionAtlas" id="A0A317Y319">
    <property type="expression patterns" value="baseline and differential"/>
</dbReference>
<evidence type="ECO:0000256" key="1">
    <source>
        <dbReference type="SAM" id="MobiDB-lite"/>
    </source>
</evidence>
<feature type="region of interest" description="Disordered" evidence="1">
    <location>
        <begin position="864"/>
        <end position="908"/>
    </location>
</feature>
<feature type="compositionally biased region" description="Basic and acidic residues" evidence="1">
    <location>
        <begin position="474"/>
        <end position="508"/>
    </location>
</feature>
<feature type="compositionally biased region" description="Low complexity" evidence="1">
    <location>
        <begin position="1075"/>
        <end position="1091"/>
    </location>
</feature>
<feature type="compositionally biased region" description="Polar residues" evidence="1">
    <location>
        <begin position="366"/>
        <end position="383"/>
    </location>
</feature>
<feature type="region of interest" description="Disordered" evidence="1">
    <location>
        <begin position="2325"/>
        <end position="2352"/>
    </location>
</feature>
<feature type="compositionally biased region" description="Basic and acidic residues" evidence="1">
    <location>
        <begin position="1367"/>
        <end position="1376"/>
    </location>
</feature>
<feature type="region of interest" description="Disordered" evidence="1">
    <location>
        <begin position="1064"/>
        <end position="1091"/>
    </location>
</feature>
<sequence>MSHPGKFVSVNLNRSYGQSAPSSHHGGGGRPSRPAGAGSSAGGGMVVLSRPRGASSLAKPQAPKLSVPPPLNLPSLRKEHERFDGSAAAAGGGVASAPPRSGGPAAGWTKPAPASEKPPGSAALPGGVPRPPSYGFAEKAGVLRGEDFPSLKAAVAPPTPPQPAQRQKDADGVRVVTPEARPGSLGMRPQVTTSRTTETLASGVSLGPGGRTSAERVQKPDLGPLPMVRLRYDSDWADDERDTGLSLPERDSRERGFGRTEAMLPGRDLYVSMRDPFKKEMFGRDVAATNKEGGQDRLWRSPVSNQHDRERTDGRPYSGGRGSSGQSYRENIAASGSKDVWSNGKEPPMSAYGQNGVEAASERYGDSSNNWPRLNSFQNNVGSKVQPFGGNKGPLNNDPVAKFGREKRLTGSPAKPLIDDSGFDSISAVNLTAIKKKKEAAKPADFHDPARESFEAELDRILRVQEQERQRVMEEQERAREVARKQEEEQERMIREEEERQRLAEEQAKQAAWQAEQERLEAARRAEEQRIAREEERKRIAMEEERRREAAHQKLLELEARIAKREAKTNIDSTRAVNDEFIPGDVKDRDLSHSANFGDRKDIDKMNERINTSTPLESSSINRFSETVPRVRTLTDGRPSFIDRETAHYSSRPAFAEQENVHHRPQHDPFASKRGNFPKKDLNDGFGSVSVRQSSTGRTTDSSWALEDFHHEKVPRWDAPREIDRFSKQSEFDNEFFNSDRFGDTAWLPSSSHGSLNAQQGDRMFQSPDVNELSSFTRPRYSMRQPRVPPPPIVTSVHRSSIGASAQRFNSSFVDGGNRECSGRDDVQIMQGQYGSVYQEASRQHGIRSDHISVNEQQIVDRKSPVLGSQSSLSVSSPPSSPPHVSHDEMDVSGDSPVLPTSADGEHTALSDNHHAALTVDADNTSRIAASGVPHLEEDEWSSVNNDDRRKQDEYDEDNDSYQEDEMNEADDENIDLDDEFLEGQDTPVELEPVILGFDEGVQVEIPPNSQLELASVRSTERTVGVHLNSGVAEQENVSGSVVHSDPVTEAEKALQALTLDGVNGLTEDSNGEPSNSSRTPASSSQLPQASSVGPIFSSASTVVGQNEVPVSLQFGLFTGPPLIPTPVPAIQIGSIQMPIHLHNQFNPSLPHMHPSTTPLYQFGQLRYVRPIAPSVRSLPSQATRPAHSSISAQHTLNQNVSSVLPELMDGGTNQNIPAQASSSTFINKSAAPTTKVPLGMDNSNSQYLNAPANNQMAGVDGFSSQVDREFAEGTTPSGRNQGLSLKRNYRPTSNNVESSQYGLEGRAMGDPKALGVVSDRRGRRYGYAVKDINMRSTGSIVEPSHKDSKGGFQRRARRNVRRTEFRVRENIEKNQNETSESFCHGEQDEITSSNGTRDIPARNTNRRELDMSKASRINGASDQSLSFRSTHNVPYERSHGGNKKSRTGAVPDGDTTSLQAGAVRVVKQQGIEVPVDADGFIEVRSKRQIMSVRREQREKENRSKIRMAKAPRKQHSISLQSSVGPSVNKRAAPSSGEVTKKVSSGSAITVEGRIVDYAESSIPLMGDTASMNLIGPPSTNAETHTNCFANQPIQIQASSDLVTSSPAKLVSGLSDGDNKGPSISTPFNMVSWDNSQINQQIRLQRIKHNKVTRTKWWKLKGDVAQTFKERVIEEGPWAEEGDTNIMWRKMATCIRKIASEEFGLSQGNRREVKDTWWWNEDVQKAIKEKKDCYKRLHHDKCADNIEKYRIAKKSAKRAVSRAQGQAYDGLYQRLDTKQEENDIYMMAKIRERKTRDVNQVKCIKDEANQLLVKNEEIKNRWKEYFNKLFNGGNESSTIELDEPFDDNNRGFVRRIQEYEVKETLKRMKVGKAMGPDGIPIEVMPLTQTQLEEAMGPAKFEQQAGPGFSLESNNALSPTVITEKVLPSSASPINSLLAGEKIQFGAVTSPTMLPPVSRTVSSGLGAPGSSRPDMKIDRGLPSDNSGPDKANSKELCPSTEDAEAEAEAAASAVAVAAISTDEGSPADATTASAPDKSFTSKDLSGLTSGGARTGQAGQSSTEEPLAVALPADLSVDTPSMSLWPPIASPQASGPMLSQFHGAQPSHFSCFDMNSMLGGHIFAFGPSDESAGSQGQHPQRSNALPSAPLGAWPQCHSGVDSFYRPPTGYAGPFITPGGIPGVQAPPHMVVYNHFAPVGQFGQMGLGFMGATYIPGDKQPDWKQSQGPPIVGVSQSDPNSQNMVSGQVNAPSVPAPVPHLRPTSIMPIPSPLTMFDIAPFQTSTDIQMQTCWPHMPVPPLHSVPLSVALKQHPVEGTATQQFVHNVPIDKSGTNNRFQESSASAGPSDGNKTFPNAAVSQYRDELGLVEQPASTSSSSQTVQPSFGQAGLISNEVPTSAKAMVRVTPSKVNPGIAAGAAGSTNAPQVTSIPSKTHQSSSSSSDPQYQHLVNNQDRRARATQKAGTGNEWQRRSGYQGRNQGSGSDRSSGTGRMKQIYVAKPSATSGHASSG</sequence>
<organism evidence="2">
    <name type="scientific">Zea mays</name>
    <name type="common">Maize</name>
    <dbReference type="NCBI Taxonomy" id="4577"/>
    <lineage>
        <taxon>Eukaryota</taxon>
        <taxon>Viridiplantae</taxon>
        <taxon>Streptophyta</taxon>
        <taxon>Embryophyta</taxon>
        <taxon>Tracheophyta</taxon>
        <taxon>Spermatophyta</taxon>
        <taxon>Magnoliopsida</taxon>
        <taxon>Liliopsida</taxon>
        <taxon>Poales</taxon>
        <taxon>Poaceae</taxon>
        <taxon>PACMAD clade</taxon>
        <taxon>Panicoideae</taxon>
        <taxon>Andropogonodae</taxon>
        <taxon>Andropogoneae</taxon>
        <taxon>Tripsacinae</taxon>
        <taxon>Zea</taxon>
    </lineage>
</organism>
<feature type="compositionally biased region" description="Basic residues" evidence="1">
    <location>
        <begin position="1505"/>
        <end position="1516"/>
    </location>
</feature>
<feature type="compositionally biased region" description="Acidic residues" evidence="1">
    <location>
        <begin position="954"/>
        <end position="971"/>
    </location>
</feature>
<feature type="compositionally biased region" description="Low complexity" evidence="1">
    <location>
        <begin position="85"/>
        <end position="107"/>
    </location>
</feature>
<feature type="compositionally biased region" description="Basic and acidic residues" evidence="1">
    <location>
        <begin position="1493"/>
        <end position="1504"/>
    </location>
</feature>
<feature type="region of interest" description="Disordered" evidence="1">
    <location>
        <begin position="474"/>
        <end position="550"/>
    </location>
</feature>
<feature type="region of interest" description="Disordered" evidence="1">
    <location>
        <begin position="238"/>
        <end position="260"/>
    </location>
</feature>
<feature type="compositionally biased region" description="Polar residues" evidence="1">
    <location>
        <begin position="1419"/>
        <end position="1433"/>
    </location>
</feature>
<feature type="compositionally biased region" description="Basic and acidic residues" evidence="1">
    <location>
        <begin position="659"/>
        <end position="671"/>
    </location>
</feature>
<feature type="compositionally biased region" description="Polar residues" evidence="1">
    <location>
        <begin position="190"/>
        <end position="202"/>
    </location>
</feature>
<feature type="compositionally biased region" description="Low complexity" evidence="1">
    <location>
        <begin position="865"/>
        <end position="878"/>
    </location>
</feature>
<feature type="compositionally biased region" description="Polar residues" evidence="1">
    <location>
        <begin position="2329"/>
        <end position="2351"/>
    </location>
</feature>
<feature type="compositionally biased region" description="Polar residues" evidence="1">
    <location>
        <begin position="609"/>
        <end position="624"/>
    </location>
</feature>
<evidence type="ECO:0000313" key="2">
    <source>
        <dbReference type="EMBL" id="PWZ53028.1"/>
    </source>
</evidence>
<dbReference type="EMBL" id="NCVQ01000001">
    <property type="protein sequence ID" value="PWZ53028.1"/>
    <property type="molecule type" value="Genomic_DNA"/>
</dbReference>
<comment type="caution">
    <text evidence="2">The sequence shown here is derived from an EMBL/GenBank/DDBJ whole genome shotgun (WGS) entry which is preliminary data.</text>
</comment>
<feature type="compositionally biased region" description="Basic and acidic residues" evidence="1">
    <location>
        <begin position="585"/>
        <end position="608"/>
    </location>
</feature>
<protein>
    <submittedName>
        <fullName evidence="2">Uncharacterized protein</fullName>
    </submittedName>
</protein>
<feature type="region of interest" description="Disordered" evidence="1">
    <location>
        <begin position="1949"/>
        <end position="2008"/>
    </location>
</feature>